<dbReference type="Proteomes" id="UP000762676">
    <property type="component" value="Unassembled WGS sequence"/>
</dbReference>
<comment type="caution">
    <text evidence="1">The sequence shown here is derived from an EMBL/GenBank/DDBJ whole genome shotgun (WGS) entry which is preliminary data.</text>
</comment>
<keyword evidence="2" id="KW-1185">Reference proteome</keyword>
<evidence type="ECO:0000313" key="2">
    <source>
        <dbReference type="Proteomes" id="UP000762676"/>
    </source>
</evidence>
<name>A0AAV4JNQ1_9GAST</name>
<protein>
    <recommendedName>
        <fullName evidence="3">Endonuclease/exonuclease/phosphatase domain-containing protein</fullName>
    </recommendedName>
</protein>
<gene>
    <name evidence="1" type="ORF">ElyMa_006980200</name>
</gene>
<proteinExistence type="predicted"/>
<evidence type="ECO:0008006" key="3">
    <source>
        <dbReference type="Google" id="ProtNLM"/>
    </source>
</evidence>
<evidence type="ECO:0000313" key="1">
    <source>
        <dbReference type="EMBL" id="GFS23548.1"/>
    </source>
</evidence>
<dbReference type="Gene3D" id="3.60.10.10">
    <property type="entry name" value="Endonuclease/exonuclease/phosphatase"/>
    <property type="match status" value="1"/>
</dbReference>
<organism evidence="1 2">
    <name type="scientific">Elysia marginata</name>
    <dbReference type="NCBI Taxonomy" id="1093978"/>
    <lineage>
        <taxon>Eukaryota</taxon>
        <taxon>Metazoa</taxon>
        <taxon>Spiralia</taxon>
        <taxon>Lophotrochozoa</taxon>
        <taxon>Mollusca</taxon>
        <taxon>Gastropoda</taxon>
        <taxon>Heterobranchia</taxon>
        <taxon>Euthyneura</taxon>
        <taxon>Panpulmonata</taxon>
        <taxon>Sacoglossa</taxon>
        <taxon>Placobranchoidea</taxon>
        <taxon>Plakobranchidae</taxon>
        <taxon>Elysia</taxon>
    </lineage>
</organism>
<dbReference type="AlphaFoldDB" id="A0AAV4JNQ1"/>
<reference evidence="1 2" key="1">
    <citation type="journal article" date="2021" name="Elife">
        <title>Chloroplast acquisition without the gene transfer in kleptoplastic sea slugs, Plakobranchus ocellatus.</title>
        <authorList>
            <person name="Maeda T."/>
            <person name="Takahashi S."/>
            <person name="Yoshida T."/>
            <person name="Shimamura S."/>
            <person name="Takaki Y."/>
            <person name="Nagai Y."/>
            <person name="Toyoda A."/>
            <person name="Suzuki Y."/>
            <person name="Arimoto A."/>
            <person name="Ishii H."/>
            <person name="Satoh N."/>
            <person name="Nishiyama T."/>
            <person name="Hasebe M."/>
            <person name="Maruyama T."/>
            <person name="Minagawa J."/>
            <person name="Obokata J."/>
            <person name="Shigenobu S."/>
        </authorList>
    </citation>
    <scope>NUCLEOTIDE SEQUENCE [LARGE SCALE GENOMIC DNA]</scope>
</reference>
<accession>A0AAV4JNQ1</accession>
<dbReference type="InterPro" id="IPR036691">
    <property type="entry name" value="Endo/exonu/phosph_ase_sf"/>
</dbReference>
<sequence>MNLILLNEAEDPPSYYFRSWMSTSTPDLAFASEDIALKASKEVDSQLGGSDHRLFILSVDNVGSKEPTPTFTKWNYKRSQLECVHLTHKRIVLENQCLQY</sequence>
<dbReference type="EMBL" id="BMAT01013942">
    <property type="protein sequence ID" value="GFS23548.1"/>
    <property type="molecule type" value="Genomic_DNA"/>
</dbReference>